<comment type="caution">
    <text evidence="3">The sequence shown here is derived from an EMBL/GenBank/DDBJ whole genome shotgun (WGS) entry which is preliminary data.</text>
</comment>
<dbReference type="OrthoDB" id="7374253at2"/>
<reference evidence="3 4" key="1">
    <citation type="submission" date="2019-07" db="EMBL/GenBank/DDBJ databases">
        <title>Whole genome shotgun sequence of Reyranella soli NBRC 108950.</title>
        <authorList>
            <person name="Hosoyama A."/>
            <person name="Uohara A."/>
            <person name="Ohji S."/>
            <person name="Ichikawa N."/>
        </authorList>
    </citation>
    <scope>NUCLEOTIDE SEQUENCE [LARGE SCALE GENOMIC DNA]</scope>
    <source>
        <strain evidence="3 4">NBRC 108950</strain>
    </source>
</reference>
<keyword evidence="1" id="KW-0720">Serine protease</keyword>
<dbReference type="AlphaFoldDB" id="A0A512N6K3"/>
<dbReference type="Proteomes" id="UP000321058">
    <property type="component" value="Unassembled WGS sequence"/>
</dbReference>
<feature type="binding site" evidence="1">
    <location>
        <position position="689"/>
    </location>
    <ligand>
        <name>Ca(2+)</name>
        <dbReference type="ChEBI" id="CHEBI:29108"/>
    </ligand>
</feature>
<dbReference type="GO" id="GO:0046872">
    <property type="term" value="F:metal ion binding"/>
    <property type="evidence" value="ECO:0007669"/>
    <property type="project" value="UniProtKB-UniRule"/>
</dbReference>
<gene>
    <name evidence="3" type="ORF">RSO01_17810</name>
</gene>
<keyword evidence="1" id="KW-0106">Calcium</keyword>
<dbReference type="InterPro" id="IPR030400">
    <property type="entry name" value="Sedolisin_dom"/>
</dbReference>
<feature type="binding site" evidence="1">
    <location>
        <position position="687"/>
    </location>
    <ligand>
        <name>Ca(2+)</name>
        <dbReference type="ChEBI" id="CHEBI:29108"/>
    </ligand>
</feature>
<dbReference type="PROSITE" id="PS51695">
    <property type="entry name" value="SEDOLISIN"/>
    <property type="match status" value="1"/>
</dbReference>
<feature type="active site" description="Charge relay system" evidence="1">
    <location>
        <position position="320"/>
    </location>
</feature>
<sequence length="1013" mass="105489">MPTVINNSTFLDSYGAGQYTDQQYQTVAAATLSTDLRVIKAADQVILDLFQYGATASTLSVARADTQITVGLMLDRAAPPFQLDDLLGGTWGQRQAAQAAFPDQAALWATYGADVATYNTVKGQIQTALGVVPGSIDPLATATAAGYISTPEDRTIWLTLDRDQFTALFNAVPVEISNPDTEGTTLAWIGNLAFNDAISASSAAAIKGLWIERGAALTNPLVTASTLVAPQLGPQGIGNAADQAKVVATPAAIAASYNFPLPTNVATDPVALVETVYGDTAKLTSSYNEYRHAVNLAPGTLQYVSGANLGGSASGELTLDISVVAGAVPNSTIRMYSDLKGTPYNAYQQIFFDADRPGVLSSSFPIIGQSTAGSPFRWAFQQLMIDGVLANVTVHMAGGDEGASAAIANGNANVTSGHSSPYTILVGGTSIATLSSALADPTLNTPVSPEVQSLVQLALHNDRGTVYGMVAAGLKTLPSHLSAAAPGPEGAAKQLTKMFETVWQALTVTPGEAHDVPTTSGKVKKVPVLEADYGAHLTGSGGVSDIMAPPNYQTAFGLGLSGRAIPDVTALSSGDAKYATLNHDYVNGDHHAGLIASNGGTSAASPLWASLTTQFNVIFKDQGLPKLGYYTDLLYIADVIAPASFNDILLGNNINGFYTTAYQTDYFNPGLGLFEVPTGLGYTAHPGFDLTSGLGSPNGLLLARALTAIAHQQVSYSTSPAMLDSDGSGGWLAGTNEALLFQTFSHDGDATVGMHVGNGTTLLSSAMTAPYAWTARLAQQSLQSDFDPGLVLLFDKQGQGSVGYHSAAAGQSVGVSIDGLTGHALQASMSNPFGFVDFFAGGDAVHVSRAVSIAETVGGANNELAVVRMRQGGENSLQLTLYRVDDYSGTIDGKAPGHADYAALVASRAYQTTDGRTAISGPGYGQFGEVLLKGVDANDIIAMRLDNVTTGAFFWAFAHANEQVNGQPAVHMINQGLNTWAWEDTFGLGDHDYNDLIVQLDFTSAHGQGWLMR</sequence>
<evidence type="ECO:0000313" key="3">
    <source>
        <dbReference type="EMBL" id="GEP54615.1"/>
    </source>
</evidence>
<dbReference type="PANTHER" id="PTHR14218:SF15">
    <property type="entry name" value="TRIPEPTIDYL-PEPTIDASE 1"/>
    <property type="match status" value="1"/>
</dbReference>
<dbReference type="PANTHER" id="PTHR14218">
    <property type="entry name" value="PROTEASE S8 TRIPEPTIDYL PEPTIDASE I CLN2"/>
    <property type="match status" value="1"/>
</dbReference>
<keyword evidence="1" id="KW-0378">Hydrolase</keyword>
<evidence type="ECO:0000256" key="1">
    <source>
        <dbReference type="PROSITE-ProRule" id="PRU01032"/>
    </source>
</evidence>
<dbReference type="GO" id="GO:0004252">
    <property type="term" value="F:serine-type endopeptidase activity"/>
    <property type="evidence" value="ECO:0007669"/>
    <property type="project" value="UniProtKB-UniRule"/>
</dbReference>
<dbReference type="GO" id="GO:0006508">
    <property type="term" value="P:proteolysis"/>
    <property type="evidence" value="ECO:0007669"/>
    <property type="project" value="UniProtKB-KW"/>
</dbReference>
<evidence type="ECO:0000313" key="4">
    <source>
        <dbReference type="Proteomes" id="UP000321058"/>
    </source>
</evidence>
<dbReference type="Gene3D" id="3.40.50.200">
    <property type="entry name" value="Peptidase S8/S53 domain"/>
    <property type="match status" value="1"/>
</dbReference>
<keyword evidence="1" id="KW-0479">Metal-binding</keyword>
<dbReference type="GO" id="GO:0008240">
    <property type="term" value="F:tripeptidyl-peptidase activity"/>
    <property type="evidence" value="ECO:0007669"/>
    <property type="project" value="TreeGrafter"/>
</dbReference>
<organism evidence="3 4">
    <name type="scientific">Reyranella soli</name>
    <dbReference type="NCBI Taxonomy" id="1230389"/>
    <lineage>
        <taxon>Bacteria</taxon>
        <taxon>Pseudomonadati</taxon>
        <taxon>Pseudomonadota</taxon>
        <taxon>Alphaproteobacteria</taxon>
        <taxon>Hyphomicrobiales</taxon>
        <taxon>Reyranellaceae</taxon>
        <taxon>Reyranella</taxon>
    </lineage>
</organism>
<dbReference type="SUPFAM" id="SSF52743">
    <property type="entry name" value="Subtilisin-like"/>
    <property type="match status" value="1"/>
</dbReference>
<dbReference type="InterPro" id="IPR036852">
    <property type="entry name" value="Peptidase_S8/S53_dom_sf"/>
</dbReference>
<feature type="binding site" evidence="1">
    <location>
        <position position="648"/>
    </location>
    <ligand>
        <name>Ca(2+)</name>
        <dbReference type="ChEBI" id="CHEBI:29108"/>
    </ligand>
</feature>
<feature type="binding site" evidence="1">
    <location>
        <position position="647"/>
    </location>
    <ligand>
        <name>Ca(2+)</name>
        <dbReference type="ChEBI" id="CHEBI:29108"/>
    </ligand>
</feature>
<dbReference type="RefSeq" id="WP_147148324.1">
    <property type="nucleotide sequence ID" value="NZ_BKAJ01000031.1"/>
</dbReference>
<feature type="active site" description="Charge relay system" evidence="1">
    <location>
        <position position="316"/>
    </location>
</feature>
<keyword evidence="4" id="KW-1185">Reference proteome</keyword>
<name>A0A512N6K3_9HYPH</name>
<protein>
    <recommendedName>
        <fullName evidence="2">Peptidase S53 domain-containing protein</fullName>
    </recommendedName>
</protein>
<dbReference type="EMBL" id="BKAJ01000031">
    <property type="protein sequence ID" value="GEP54615.1"/>
    <property type="molecule type" value="Genomic_DNA"/>
</dbReference>
<evidence type="ECO:0000259" key="2">
    <source>
        <dbReference type="PROSITE" id="PS51695"/>
    </source>
</evidence>
<dbReference type="InterPro" id="IPR025193">
    <property type="entry name" value="DUF4114"/>
</dbReference>
<dbReference type="InterPro" id="IPR050819">
    <property type="entry name" value="Tripeptidyl-peptidase_I"/>
</dbReference>
<keyword evidence="1" id="KW-0645">Protease</keyword>
<accession>A0A512N6K3</accession>
<feature type="active site" description="Charge relay system" evidence="1">
    <location>
        <position position="602"/>
    </location>
</feature>
<proteinExistence type="predicted"/>
<feature type="domain" description="Peptidase S53" evidence="2">
    <location>
        <begin position="247"/>
        <end position="709"/>
    </location>
</feature>
<comment type="cofactor">
    <cofactor evidence="1">
        <name>Ca(2+)</name>
        <dbReference type="ChEBI" id="CHEBI:29108"/>
    </cofactor>
    <text evidence="1">Binds 1 Ca(2+) ion per subunit.</text>
</comment>
<dbReference type="Pfam" id="PF13448">
    <property type="entry name" value="DUF4114"/>
    <property type="match status" value="1"/>
</dbReference>